<evidence type="ECO:0000256" key="6">
    <source>
        <dbReference type="ARBA" id="ARBA00022833"/>
    </source>
</evidence>
<evidence type="ECO:0000256" key="2">
    <source>
        <dbReference type="ARBA" id="ARBA00004173"/>
    </source>
</evidence>
<dbReference type="Gene3D" id="3.30.830.10">
    <property type="entry name" value="Metalloenzyme, LuxS/M16 peptidase-like"/>
    <property type="match status" value="2"/>
</dbReference>
<dbReference type="SUPFAM" id="SSF63411">
    <property type="entry name" value="LuxS/MPP-like metallohydrolase"/>
    <property type="match status" value="2"/>
</dbReference>
<evidence type="ECO:0000256" key="5">
    <source>
        <dbReference type="ARBA" id="ARBA00022801"/>
    </source>
</evidence>
<comment type="cofactor">
    <cofactor evidence="1">
        <name>Zn(2+)</name>
        <dbReference type="ChEBI" id="CHEBI:29105"/>
    </cofactor>
</comment>
<dbReference type="GO" id="GO:0006627">
    <property type="term" value="P:protein processing involved in protein targeting to mitochondrion"/>
    <property type="evidence" value="ECO:0007669"/>
    <property type="project" value="TreeGrafter"/>
</dbReference>
<dbReference type="InterPro" id="IPR011249">
    <property type="entry name" value="Metalloenz_LuxS/M16"/>
</dbReference>
<evidence type="ECO:0000256" key="4">
    <source>
        <dbReference type="ARBA" id="ARBA00022723"/>
    </source>
</evidence>
<evidence type="ECO:0000313" key="12">
    <source>
        <dbReference type="Proteomes" id="UP000791440"/>
    </source>
</evidence>
<keyword evidence="4" id="KW-0479">Metal-binding</keyword>
<dbReference type="PANTHER" id="PTHR11851">
    <property type="entry name" value="METALLOPROTEASE"/>
    <property type="match status" value="1"/>
</dbReference>
<feature type="domain" description="Peptidase M16 N-terminal" evidence="9">
    <location>
        <begin position="50"/>
        <end position="193"/>
    </location>
</feature>
<evidence type="ECO:0000259" key="9">
    <source>
        <dbReference type="Pfam" id="PF00675"/>
    </source>
</evidence>
<dbReference type="FunFam" id="3.30.830.10:FF:000008">
    <property type="entry name" value="Mitochondrial-processing peptidase subunit beta"/>
    <property type="match status" value="1"/>
</dbReference>
<keyword evidence="8" id="KW-0496">Mitochondrion</keyword>
<reference evidence="11" key="2">
    <citation type="submission" date="2020-12" db="EMBL/GenBank/DDBJ databases">
        <authorList>
            <person name="Kanost M."/>
        </authorList>
    </citation>
    <scope>NUCLEOTIDE SEQUENCE</scope>
</reference>
<keyword evidence="3" id="KW-0645">Protease</keyword>
<keyword evidence="12" id="KW-1185">Reference proteome</keyword>
<dbReference type="EMBL" id="JH668339">
    <property type="protein sequence ID" value="KAG6446956.1"/>
    <property type="molecule type" value="Genomic_DNA"/>
</dbReference>
<sequence>MLKAMKLLNQSWHPLKISSRQHPYPAQFMYFLRNQPPTLYSRLSNGLTVATEERECCNVCIGLYVDGGSRYESNFENGISHFFEHIAFKGTNARPQTVLQEQMSRTGARFKCFTTREMAVYFAECLCPEVPLVMDLLADCILNNSYLPAVIEQQKNIVYKEMMEHDNDVNEILYDYLHATAFQGTPLAQTVMGNSSNLYNFTDSTICLYHAKFFDPARMVLAAVGGITHDQIVTLASTYFTRVDPMKCIDADVYRYTGSDVRYRDDSLPLANCVIAVEAPCFCDEDAVPMQIAAEVVSGWDKSQPGGLDHGVKMARVASTSDFCDAYKAFYVKYKDTGLWGVQFMGTTLQLDDMVLTVQDEWMHMCNTISDAEVMRAKRQLKTKLLSKMESSVGTCHEIGRWSLYHGCRPPLHELITTIDHVYAKNIRETCTKFIYDKCPVVAAVGPTEALPDYNRIRAGMYWLRI</sequence>
<dbReference type="GO" id="GO:0005739">
    <property type="term" value="C:mitochondrion"/>
    <property type="evidence" value="ECO:0007669"/>
    <property type="project" value="UniProtKB-SubCell"/>
</dbReference>
<feature type="domain" description="Peptidase M16 C-terminal" evidence="10">
    <location>
        <begin position="208"/>
        <end position="381"/>
    </location>
</feature>
<keyword evidence="7" id="KW-0482">Metalloprotease</keyword>
<evidence type="ECO:0000256" key="1">
    <source>
        <dbReference type="ARBA" id="ARBA00001947"/>
    </source>
</evidence>
<evidence type="ECO:0000256" key="7">
    <source>
        <dbReference type="ARBA" id="ARBA00023049"/>
    </source>
</evidence>
<organism evidence="11 12">
    <name type="scientific">Manduca sexta</name>
    <name type="common">Tobacco hawkmoth</name>
    <name type="synonym">Tobacco hornworm</name>
    <dbReference type="NCBI Taxonomy" id="7130"/>
    <lineage>
        <taxon>Eukaryota</taxon>
        <taxon>Metazoa</taxon>
        <taxon>Ecdysozoa</taxon>
        <taxon>Arthropoda</taxon>
        <taxon>Hexapoda</taxon>
        <taxon>Insecta</taxon>
        <taxon>Pterygota</taxon>
        <taxon>Neoptera</taxon>
        <taxon>Endopterygota</taxon>
        <taxon>Lepidoptera</taxon>
        <taxon>Glossata</taxon>
        <taxon>Ditrysia</taxon>
        <taxon>Bombycoidea</taxon>
        <taxon>Sphingidae</taxon>
        <taxon>Sphinginae</taxon>
        <taxon>Sphingini</taxon>
        <taxon>Manduca</taxon>
    </lineage>
</organism>
<keyword evidence="5" id="KW-0378">Hydrolase</keyword>
<dbReference type="InterPro" id="IPR007863">
    <property type="entry name" value="Peptidase_M16_C"/>
</dbReference>
<dbReference type="PANTHER" id="PTHR11851:SF149">
    <property type="entry name" value="GH01077P"/>
    <property type="match status" value="1"/>
</dbReference>
<dbReference type="GO" id="GO:0046872">
    <property type="term" value="F:metal ion binding"/>
    <property type="evidence" value="ECO:0007669"/>
    <property type="project" value="UniProtKB-KW"/>
</dbReference>
<dbReference type="Pfam" id="PF05193">
    <property type="entry name" value="Peptidase_M16_C"/>
    <property type="match status" value="1"/>
</dbReference>
<comment type="subcellular location">
    <subcellularLocation>
        <location evidence="2">Mitochondrion</location>
    </subcellularLocation>
</comment>
<evidence type="ECO:0000259" key="10">
    <source>
        <dbReference type="Pfam" id="PF05193"/>
    </source>
</evidence>
<protein>
    <recommendedName>
        <fullName evidence="13">Mitochondrial-processing peptidase subunit beta</fullName>
    </recommendedName>
</protein>
<reference evidence="11" key="1">
    <citation type="journal article" date="2016" name="Insect Biochem. Mol. Biol.">
        <title>Multifaceted biological insights from a draft genome sequence of the tobacco hornworm moth, Manduca sexta.</title>
        <authorList>
            <person name="Kanost M.R."/>
            <person name="Arrese E.L."/>
            <person name="Cao X."/>
            <person name="Chen Y.R."/>
            <person name="Chellapilla S."/>
            <person name="Goldsmith M.R."/>
            <person name="Grosse-Wilde E."/>
            <person name="Heckel D.G."/>
            <person name="Herndon N."/>
            <person name="Jiang H."/>
            <person name="Papanicolaou A."/>
            <person name="Qu J."/>
            <person name="Soulages J.L."/>
            <person name="Vogel H."/>
            <person name="Walters J."/>
            <person name="Waterhouse R.M."/>
            <person name="Ahn S.J."/>
            <person name="Almeida F.C."/>
            <person name="An C."/>
            <person name="Aqrawi P."/>
            <person name="Bretschneider A."/>
            <person name="Bryant W.B."/>
            <person name="Bucks S."/>
            <person name="Chao H."/>
            <person name="Chevignon G."/>
            <person name="Christen J.M."/>
            <person name="Clarke D.F."/>
            <person name="Dittmer N.T."/>
            <person name="Ferguson L.C.F."/>
            <person name="Garavelou S."/>
            <person name="Gordon K.H.J."/>
            <person name="Gunaratna R.T."/>
            <person name="Han Y."/>
            <person name="Hauser F."/>
            <person name="He Y."/>
            <person name="Heidel-Fischer H."/>
            <person name="Hirsh A."/>
            <person name="Hu Y."/>
            <person name="Jiang H."/>
            <person name="Kalra D."/>
            <person name="Klinner C."/>
            <person name="Konig C."/>
            <person name="Kovar C."/>
            <person name="Kroll A.R."/>
            <person name="Kuwar S.S."/>
            <person name="Lee S.L."/>
            <person name="Lehman R."/>
            <person name="Li K."/>
            <person name="Li Z."/>
            <person name="Liang H."/>
            <person name="Lovelace S."/>
            <person name="Lu Z."/>
            <person name="Mansfield J.H."/>
            <person name="McCulloch K.J."/>
            <person name="Mathew T."/>
            <person name="Morton B."/>
            <person name="Muzny D.M."/>
            <person name="Neunemann D."/>
            <person name="Ongeri F."/>
            <person name="Pauchet Y."/>
            <person name="Pu L.L."/>
            <person name="Pyrousis I."/>
            <person name="Rao X.J."/>
            <person name="Redding A."/>
            <person name="Roesel C."/>
            <person name="Sanchez-Gracia A."/>
            <person name="Schaack S."/>
            <person name="Shukla A."/>
            <person name="Tetreau G."/>
            <person name="Wang Y."/>
            <person name="Xiong G.H."/>
            <person name="Traut W."/>
            <person name="Walsh T.K."/>
            <person name="Worley K.C."/>
            <person name="Wu D."/>
            <person name="Wu W."/>
            <person name="Wu Y.Q."/>
            <person name="Zhang X."/>
            <person name="Zou Z."/>
            <person name="Zucker H."/>
            <person name="Briscoe A.D."/>
            <person name="Burmester T."/>
            <person name="Clem R.J."/>
            <person name="Feyereisen R."/>
            <person name="Grimmelikhuijzen C.J.P."/>
            <person name="Hamodrakas S.J."/>
            <person name="Hansson B.S."/>
            <person name="Huguet E."/>
            <person name="Jermiin L.S."/>
            <person name="Lan Q."/>
            <person name="Lehman H.K."/>
            <person name="Lorenzen M."/>
            <person name="Merzendorfer H."/>
            <person name="Michalopoulos I."/>
            <person name="Morton D.B."/>
            <person name="Muthukrishnan S."/>
            <person name="Oakeshott J.G."/>
            <person name="Palmer W."/>
            <person name="Park Y."/>
            <person name="Passarelli A.L."/>
            <person name="Rozas J."/>
            <person name="Schwartz L.M."/>
            <person name="Smith W."/>
            <person name="Southgate A."/>
            <person name="Vilcinskas A."/>
            <person name="Vogt R."/>
            <person name="Wang P."/>
            <person name="Werren J."/>
            <person name="Yu X.Q."/>
            <person name="Zhou J.J."/>
            <person name="Brown S.J."/>
            <person name="Scherer S.E."/>
            <person name="Richards S."/>
            <person name="Blissard G.W."/>
        </authorList>
    </citation>
    <scope>NUCLEOTIDE SEQUENCE</scope>
</reference>
<accession>A0A921YVW1</accession>
<proteinExistence type="predicted"/>
<dbReference type="OrthoDB" id="10251424at2759"/>
<dbReference type="GO" id="GO:0004222">
    <property type="term" value="F:metalloendopeptidase activity"/>
    <property type="evidence" value="ECO:0007669"/>
    <property type="project" value="TreeGrafter"/>
</dbReference>
<comment type="caution">
    <text evidence="11">The sequence shown here is derived from an EMBL/GenBank/DDBJ whole genome shotgun (WGS) entry which is preliminary data.</text>
</comment>
<evidence type="ECO:0000313" key="11">
    <source>
        <dbReference type="EMBL" id="KAG6446956.1"/>
    </source>
</evidence>
<dbReference type="Pfam" id="PF00675">
    <property type="entry name" value="Peptidase_M16"/>
    <property type="match status" value="1"/>
</dbReference>
<dbReference type="Proteomes" id="UP000791440">
    <property type="component" value="Unassembled WGS sequence"/>
</dbReference>
<keyword evidence="6" id="KW-0862">Zinc</keyword>
<dbReference type="InterPro" id="IPR050361">
    <property type="entry name" value="MPP/UQCRC_Complex"/>
</dbReference>
<dbReference type="AlphaFoldDB" id="A0A921YVW1"/>
<evidence type="ECO:0000256" key="3">
    <source>
        <dbReference type="ARBA" id="ARBA00022670"/>
    </source>
</evidence>
<gene>
    <name evidence="11" type="ORF">O3G_MSEX004696</name>
</gene>
<evidence type="ECO:0008006" key="13">
    <source>
        <dbReference type="Google" id="ProtNLM"/>
    </source>
</evidence>
<name>A0A921YVW1_MANSE</name>
<dbReference type="InterPro" id="IPR011765">
    <property type="entry name" value="Pept_M16_N"/>
</dbReference>
<evidence type="ECO:0000256" key="8">
    <source>
        <dbReference type="ARBA" id="ARBA00023128"/>
    </source>
</evidence>